<dbReference type="CDD" id="cd21904">
    <property type="entry name" value="TtfA-like"/>
    <property type="match status" value="1"/>
</dbReference>
<feature type="region of interest" description="Disordered" evidence="1">
    <location>
        <begin position="355"/>
        <end position="381"/>
    </location>
</feature>
<reference evidence="2 3" key="1">
    <citation type="journal article" date="2010" name="Stand. Genomic Sci.">
        <title>Complete genome sequence of Segniliparus rotundus type strain (CDC 1076).</title>
        <authorList>
            <person name="Sikorski J."/>
            <person name="Lapidus A."/>
            <person name="Copeland A."/>
            <person name="Misra M."/>
            <person name="Glavina Del Rio T."/>
            <person name="Nolan M."/>
            <person name="Lucas S."/>
            <person name="Chen F."/>
            <person name="Tice H."/>
            <person name="Cheng J.F."/>
            <person name="Jando M."/>
            <person name="Schneider S."/>
            <person name="Bruce D."/>
            <person name="Goodwin L."/>
            <person name="Pitluck S."/>
            <person name="Liolios K."/>
            <person name="Mikhailova N."/>
            <person name="Pati A."/>
            <person name="Ivanova N."/>
            <person name="Mavromatis K."/>
            <person name="Chen A."/>
            <person name="Palaniappan K."/>
            <person name="Chertkov O."/>
            <person name="Land M."/>
            <person name="Hauser L."/>
            <person name="Chang Y.J."/>
            <person name="Jeffries C.D."/>
            <person name="Brettin T."/>
            <person name="Detter J.C."/>
            <person name="Han C."/>
            <person name="Rohde M."/>
            <person name="Goker M."/>
            <person name="Bristow J."/>
            <person name="Eisen J.A."/>
            <person name="Markowitz V."/>
            <person name="Hugenholtz P."/>
            <person name="Kyrpides N.C."/>
            <person name="Klenk H.P."/>
        </authorList>
    </citation>
    <scope>NUCLEOTIDE SEQUENCE [LARGE SCALE GENOMIC DNA]</scope>
    <source>
        <strain evidence="3">ATCC BAA-972 / CDC 1076 / CIP 108378 / DSM 44985 / JCM 13578</strain>
    </source>
</reference>
<feature type="region of interest" description="Disordered" evidence="1">
    <location>
        <begin position="24"/>
        <end position="118"/>
    </location>
</feature>
<dbReference type="InterPro" id="IPR049726">
    <property type="entry name" value="TtfA-like_core"/>
</dbReference>
<sequence>MVTAFLGVGLIFLDKRLSSGAVRGVPESEHANVPAPQPAARAEREPERFAHPPAEPTPARPASAVFAEPEPAVPPLPEQPAAAAFLAPAPVPTPPAFQAPPEQSAPAAFEPPAPPQLPADVPVAPGSTIHYESHVHNYNAPVYNGPVYNGPVYIENAHAEDAAPEVSGRRKGIFDRLVKAERQKRHQWANERGFEHQASDAALVHRWRRGVFAARQAKAARAIVRAETDIGILEFFDVDDLVAIAALHTEHPSSVLVELRAGWAGPPVLSDVARVGELGGYEFYASDVGAGQRFLWDPRLEGFIARLPQFVRVLWNEGPWVLAELPLDIPDADLDSAAVVVRELADLLRVLPPELDPDPVDRQGFDPGAPQGQLPRRAGKA</sequence>
<dbReference type="KEGG" id="srt:Srot_1609"/>
<evidence type="ECO:0000313" key="3">
    <source>
        <dbReference type="Proteomes" id="UP000002247"/>
    </source>
</evidence>
<accession>D6Z7Z1</accession>
<gene>
    <name evidence="2" type="ordered locus">Srot_1609</name>
</gene>
<feature type="compositionally biased region" description="Basic and acidic residues" evidence="1">
    <location>
        <begin position="41"/>
        <end position="50"/>
    </location>
</feature>
<feature type="compositionally biased region" description="Pro residues" evidence="1">
    <location>
        <begin position="89"/>
        <end position="98"/>
    </location>
</feature>
<dbReference type="EMBL" id="CP001958">
    <property type="protein sequence ID" value="ADG98071.1"/>
    <property type="molecule type" value="Genomic_DNA"/>
</dbReference>
<feature type="compositionally biased region" description="Low complexity" evidence="1">
    <location>
        <begin position="61"/>
        <end position="70"/>
    </location>
</feature>
<proteinExistence type="predicted"/>
<keyword evidence="3" id="KW-1185">Reference proteome</keyword>
<organism evidence="2 3">
    <name type="scientific">Segniliparus rotundus (strain ATCC BAA-972 / CDC 1076 / CIP 108378 / DSM 44985 / JCM 13578)</name>
    <dbReference type="NCBI Taxonomy" id="640132"/>
    <lineage>
        <taxon>Bacteria</taxon>
        <taxon>Bacillati</taxon>
        <taxon>Actinomycetota</taxon>
        <taxon>Actinomycetes</taxon>
        <taxon>Mycobacteriales</taxon>
        <taxon>Segniliparaceae</taxon>
        <taxon>Segniliparus</taxon>
    </lineage>
</organism>
<protein>
    <submittedName>
        <fullName evidence="2">Uncharacterized protein</fullName>
    </submittedName>
</protein>
<dbReference type="STRING" id="640132.Srot_1609"/>
<evidence type="ECO:0000313" key="2">
    <source>
        <dbReference type="EMBL" id="ADG98071.1"/>
    </source>
</evidence>
<feature type="compositionally biased region" description="Low complexity" evidence="1">
    <location>
        <begin position="99"/>
        <end position="108"/>
    </location>
</feature>
<feature type="compositionally biased region" description="Low complexity" evidence="1">
    <location>
        <begin position="79"/>
        <end position="88"/>
    </location>
</feature>
<dbReference type="AlphaFoldDB" id="D6Z7Z1"/>
<dbReference type="Proteomes" id="UP000002247">
    <property type="component" value="Chromosome"/>
</dbReference>
<evidence type="ECO:0000256" key="1">
    <source>
        <dbReference type="SAM" id="MobiDB-lite"/>
    </source>
</evidence>
<name>D6Z7Z1_SEGRD</name>
<dbReference type="HOGENOM" id="CLU_725391_0_0_11"/>